<sequence>MNNNEEMNERLMLYLDGELAGKERATFEELLAKDTTLQTELENLSIARSAIAHYGLTSQVASVHHMMMDEFSVSRAKPGGAKIYSMVRYFMRVAAVLLIAVIAFGGYEFISVSPQGIYKDKYITYSTSVERGGSSASPIEQAFADNDYQKTIGLYKNTKSPVINDHFIAAQAYLAAGNATGAIKAFNAVLAAKPGTYTNIDDAEYYQGLSYLANHQPAKAEPIFQRIYQNKSHLYHSKVSYWTMLRLKLLIVKDPGN</sequence>
<dbReference type="EMBL" id="SOZE01000017">
    <property type="protein sequence ID" value="TFF36113.1"/>
    <property type="molecule type" value="Genomic_DNA"/>
</dbReference>
<dbReference type="AlphaFoldDB" id="A0A4Y8SAK5"/>
<dbReference type="InterPro" id="IPR011990">
    <property type="entry name" value="TPR-like_helical_dom_sf"/>
</dbReference>
<dbReference type="RefSeq" id="WP_133232434.1">
    <property type="nucleotide sequence ID" value="NZ_SOZE01000017.1"/>
</dbReference>
<name>A0A4Y8SAK5_9SPHI</name>
<feature type="transmembrane region" description="Helical" evidence="1">
    <location>
        <begin position="89"/>
        <end position="110"/>
    </location>
</feature>
<dbReference type="OrthoDB" id="1091348at2"/>
<accession>A0A4Y8SAK5</accession>
<evidence type="ECO:0000313" key="3">
    <source>
        <dbReference type="Proteomes" id="UP000297540"/>
    </source>
</evidence>
<keyword evidence="1" id="KW-0812">Transmembrane</keyword>
<evidence type="ECO:0008006" key="4">
    <source>
        <dbReference type="Google" id="ProtNLM"/>
    </source>
</evidence>
<keyword evidence="3" id="KW-1185">Reference proteome</keyword>
<protein>
    <recommendedName>
        <fullName evidence="4">Tetratricopeptide repeat protein</fullName>
    </recommendedName>
</protein>
<organism evidence="2 3">
    <name type="scientific">Mucilaginibacter psychrotolerans</name>
    <dbReference type="NCBI Taxonomy" id="1524096"/>
    <lineage>
        <taxon>Bacteria</taxon>
        <taxon>Pseudomonadati</taxon>
        <taxon>Bacteroidota</taxon>
        <taxon>Sphingobacteriia</taxon>
        <taxon>Sphingobacteriales</taxon>
        <taxon>Sphingobacteriaceae</taxon>
        <taxon>Mucilaginibacter</taxon>
    </lineage>
</organism>
<evidence type="ECO:0000256" key="1">
    <source>
        <dbReference type="SAM" id="Phobius"/>
    </source>
</evidence>
<dbReference type="Proteomes" id="UP000297540">
    <property type="component" value="Unassembled WGS sequence"/>
</dbReference>
<dbReference type="SUPFAM" id="SSF48452">
    <property type="entry name" value="TPR-like"/>
    <property type="match status" value="1"/>
</dbReference>
<comment type="caution">
    <text evidence="2">The sequence shown here is derived from an EMBL/GenBank/DDBJ whole genome shotgun (WGS) entry which is preliminary data.</text>
</comment>
<keyword evidence="1" id="KW-0472">Membrane</keyword>
<gene>
    <name evidence="2" type="ORF">E2R66_16320</name>
</gene>
<reference evidence="2 3" key="1">
    <citation type="journal article" date="2017" name="Int. J. Syst. Evol. Microbiol.">
        <title>Mucilaginibacterpsychrotolerans sp. nov., isolated from peatlands.</title>
        <authorList>
            <person name="Deng Y."/>
            <person name="Shen L."/>
            <person name="Xu B."/>
            <person name="Liu Y."/>
            <person name="Gu Z."/>
            <person name="Liu H."/>
            <person name="Zhou Y."/>
        </authorList>
    </citation>
    <scope>NUCLEOTIDE SEQUENCE [LARGE SCALE GENOMIC DNA]</scope>
    <source>
        <strain evidence="2 3">NH7-4</strain>
    </source>
</reference>
<proteinExistence type="predicted"/>
<keyword evidence="1" id="KW-1133">Transmembrane helix</keyword>
<evidence type="ECO:0000313" key="2">
    <source>
        <dbReference type="EMBL" id="TFF36113.1"/>
    </source>
</evidence>
<dbReference type="Gene3D" id="1.25.40.10">
    <property type="entry name" value="Tetratricopeptide repeat domain"/>
    <property type="match status" value="1"/>
</dbReference>